<dbReference type="EMBL" id="JACHXF010000008">
    <property type="protein sequence ID" value="MBB3096251.1"/>
    <property type="molecule type" value="Genomic_DNA"/>
</dbReference>
<gene>
    <name evidence="6" type="ORF">FHR83_003921</name>
</gene>
<accession>A0A7W5FF94</accession>
<feature type="chain" id="PRO_5030987735" evidence="4">
    <location>
        <begin position="20"/>
        <end position="328"/>
    </location>
</feature>
<evidence type="ECO:0000313" key="7">
    <source>
        <dbReference type="Proteomes" id="UP000590749"/>
    </source>
</evidence>
<keyword evidence="3 4" id="KW-0732">Signal</keyword>
<comment type="similarity">
    <text evidence="2">Belongs to the bacterial solute-binding protein 2 family.</text>
</comment>
<keyword evidence="7" id="KW-1185">Reference proteome</keyword>
<evidence type="ECO:0000256" key="4">
    <source>
        <dbReference type="SAM" id="SignalP"/>
    </source>
</evidence>
<sequence length="328" mass="35060">MRRRLFISLGAAGMCSALAGCGNDEQEGFNLRDVPSGPIVLGFSQVGSESGWREANTASIKKAAERNRITLKFDNADGDQKKQIAAIQSYIAAKVNVIAFSPVVETGWDAVLRQARDAGIPVVLTDRLIETADESLYVSSIGAEFASEGNLAALYLENDYEDTSGHINVVELLGTRGSSPTKLRTEGFRETAARHGKLRVMDSETGNWTVAGGEAAMKKLLRRVKKIDAVFAQNDDMGLGAVKALQAAGKKPGTDVRIVTVDATRAGLTALAAGKLNYVVECSPEIGEQLMAVVVDLFFGGQVQKRVESQKAVFDSDSAADALPDRTY</sequence>
<comment type="caution">
    <text evidence="6">The sequence shown here is derived from an EMBL/GenBank/DDBJ whole genome shotgun (WGS) entry which is preliminary data.</text>
</comment>
<dbReference type="RefSeq" id="WP_183221688.1">
    <property type="nucleotide sequence ID" value="NZ_BMPW01000007.1"/>
</dbReference>
<dbReference type="PROSITE" id="PS51257">
    <property type="entry name" value="PROKAR_LIPOPROTEIN"/>
    <property type="match status" value="1"/>
</dbReference>
<dbReference type="Gene3D" id="3.40.50.2300">
    <property type="match status" value="2"/>
</dbReference>
<dbReference type="SUPFAM" id="SSF53822">
    <property type="entry name" value="Periplasmic binding protein-like I"/>
    <property type="match status" value="1"/>
</dbReference>
<comment type="subcellular location">
    <subcellularLocation>
        <location evidence="1">Cell envelope</location>
    </subcellularLocation>
</comment>
<dbReference type="InterPro" id="IPR028082">
    <property type="entry name" value="Peripla_BP_I"/>
</dbReference>
<dbReference type="Pfam" id="PF13407">
    <property type="entry name" value="Peripla_BP_4"/>
    <property type="match status" value="1"/>
</dbReference>
<reference evidence="6 7" key="1">
    <citation type="submission" date="2020-08" db="EMBL/GenBank/DDBJ databases">
        <title>Genomic Encyclopedia of Type Strains, Phase III (KMG-III): the genomes of soil and plant-associated and newly described type strains.</title>
        <authorList>
            <person name="Whitman W."/>
        </authorList>
    </citation>
    <scope>NUCLEOTIDE SEQUENCE [LARGE SCALE GENOMIC DNA]</scope>
    <source>
        <strain evidence="6 7">CECT 3287</strain>
    </source>
</reference>
<name>A0A7W5FF94_9ACTN</name>
<dbReference type="InterPro" id="IPR025997">
    <property type="entry name" value="SBP_2_dom"/>
</dbReference>
<dbReference type="GO" id="GO:0030246">
    <property type="term" value="F:carbohydrate binding"/>
    <property type="evidence" value="ECO:0007669"/>
    <property type="project" value="UniProtKB-ARBA"/>
</dbReference>
<dbReference type="PANTHER" id="PTHR46847:SF3">
    <property type="entry name" value="GALACTOFURANOSE-BINDING PROTEIN YTFQ"/>
    <property type="match status" value="1"/>
</dbReference>
<evidence type="ECO:0000256" key="1">
    <source>
        <dbReference type="ARBA" id="ARBA00004196"/>
    </source>
</evidence>
<evidence type="ECO:0000256" key="2">
    <source>
        <dbReference type="ARBA" id="ARBA00007639"/>
    </source>
</evidence>
<dbReference type="AlphaFoldDB" id="A0A7W5FF94"/>
<dbReference type="PANTHER" id="PTHR46847">
    <property type="entry name" value="D-ALLOSE-BINDING PERIPLASMIC PROTEIN-RELATED"/>
    <property type="match status" value="1"/>
</dbReference>
<dbReference type="Proteomes" id="UP000590749">
    <property type="component" value="Unassembled WGS sequence"/>
</dbReference>
<keyword evidence="6" id="KW-0813">Transport</keyword>
<protein>
    <submittedName>
        <fullName evidence="6">Simple sugar transport system substrate-binding protein</fullName>
    </submittedName>
</protein>
<dbReference type="CDD" id="cd06309">
    <property type="entry name" value="PBP1_galactofuranose_YtfQ-like"/>
    <property type="match status" value="1"/>
</dbReference>
<dbReference type="GO" id="GO:0030313">
    <property type="term" value="C:cell envelope"/>
    <property type="evidence" value="ECO:0007669"/>
    <property type="project" value="UniProtKB-SubCell"/>
</dbReference>
<feature type="domain" description="Periplasmic binding protein" evidence="5">
    <location>
        <begin position="43"/>
        <end position="298"/>
    </location>
</feature>
<evidence type="ECO:0000259" key="5">
    <source>
        <dbReference type="Pfam" id="PF13407"/>
    </source>
</evidence>
<keyword evidence="6" id="KW-0762">Sugar transport</keyword>
<proteinExistence type="inferred from homology"/>
<evidence type="ECO:0000256" key="3">
    <source>
        <dbReference type="ARBA" id="ARBA00022729"/>
    </source>
</evidence>
<feature type="signal peptide" evidence="4">
    <location>
        <begin position="1"/>
        <end position="19"/>
    </location>
</feature>
<organism evidence="6 7">
    <name type="scientific">Actinoplanes campanulatus</name>
    <dbReference type="NCBI Taxonomy" id="113559"/>
    <lineage>
        <taxon>Bacteria</taxon>
        <taxon>Bacillati</taxon>
        <taxon>Actinomycetota</taxon>
        <taxon>Actinomycetes</taxon>
        <taxon>Micromonosporales</taxon>
        <taxon>Micromonosporaceae</taxon>
        <taxon>Actinoplanes</taxon>
    </lineage>
</organism>
<evidence type="ECO:0000313" key="6">
    <source>
        <dbReference type="EMBL" id="MBB3096251.1"/>
    </source>
</evidence>